<dbReference type="EMBL" id="QSUL01000007">
    <property type="protein sequence ID" value="RGN35349.1"/>
    <property type="molecule type" value="Genomic_DNA"/>
</dbReference>
<gene>
    <name evidence="2" type="ORF">DXB65_12065</name>
</gene>
<dbReference type="Proteomes" id="UP000260983">
    <property type="component" value="Unassembled WGS sequence"/>
</dbReference>
<dbReference type="Gene3D" id="2.40.128.270">
    <property type="match status" value="1"/>
</dbReference>
<dbReference type="PROSITE" id="PS51257">
    <property type="entry name" value="PROKAR_LIPOPROTEIN"/>
    <property type="match status" value="1"/>
</dbReference>
<feature type="chain" id="PRO_5017616808" evidence="1">
    <location>
        <begin position="23"/>
        <end position="173"/>
    </location>
</feature>
<protein>
    <submittedName>
        <fullName evidence="2">DUF4847 domain-containing protein</fullName>
    </submittedName>
</protein>
<dbReference type="Pfam" id="PF16139">
    <property type="entry name" value="DUF4847"/>
    <property type="match status" value="1"/>
</dbReference>
<reference evidence="2 3" key="1">
    <citation type="submission" date="2018-08" db="EMBL/GenBank/DDBJ databases">
        <title>A genome reference for cultivated species of the human gut microbiota.</title>
        <authorList>
            <person name="Zou Y."/>
            <person name="Xue W."/>
            <person name="Luo G."/>
        </authorList>
    </citation>
    <scope>NUCLEOTIDE SEQUENCE [LARGE SCALE GENOMIC DNA]</scope>
    <source>
        <strain evidence="2 3">OM05-15BH</strain>
    </source>
</reference>
<evidence type="ECO:0000313" key="3">
    <source>
        <dbReference type="Proteomes" id="UP000260983"/>
    </source>
</evidence>
<dbReference type="AlphaFoldDB" id="A0A3E5BD56"/>
<accession>A0A3E5BD56</accession>
<evidence type="ECO:0000256" key="1">
    <source>
        <dbReference type="SAM" id="SignalP"/>
    </source>
</evidence>
<dbReference type="CDD" id="cd14492">
    <property type="entry name" value="lipocalin_MxiM-like"/>
    <property type="match status" value="1"/>
</dbReference>
<proteinExistence type="predicted"/>
<keyword evidence="1" id="KW-0732">Signal</keyword>
<sequence>MKKIKIYIQLLLVALLTPVLSACDQEDDVVDIFTGKTWYMTYIAVEGQNKMYDFWQGNEDARIQSFKTITGDNYTLTFDGADLGNSTAGGTFSGSATSASISGKWNANGENRELKLTIDKSGTDTDKYLGKAFIDGLKSAFKYGGDNKNLYIYYKEGQTVKFISFAPQRNSGN</sequence>
<feature type="signal peptide" evidence="1">
    <location>
        <begin position="1"/>
        <end position="22"/>
    </location>
</feature>
<name>A0A3E5BD56_9BACE</name>
<evidence type="ECO:0000313" key="2">
    <source>
        <dbReference type="EMBL" id="RGN35349.1"/>
    </source>
</evidence>
<comment type="caution">
    <text evidence="2">The sequence shown here is derived from an EMBL/GenBank/DDBJ whole genome shotgun (WGS) entry which is preliminary data.</text>
</comment>
<organism evidence="2 3">
    <name type="scientific">Bacteroides oleiciplenus</name>
    <dbReference type="NCBI Taxonomy" id="626931"/>
    <lineage>
        <taxon>Bacteria</taxon>
        <taxon>Pseudomonadati</taxon>
        <taxon>Bacteroidota</taxon>
        <taxon>Bacteroidia</taxon>
        <taxon>Bacteroidales</taxon>
        <taxon>Bacteroidaceae</taxon>
        <taxon>Bacteroides</taxon>
    </lineage>
</organism>
<dbReference type="InterPro" id="IPR032316">
    <property type="entry name" value="DUF4847"/>
</dbReference>
<dbReference type="InterPro" id="IPR038670">
    <property type="entry name" value="HslJ-like_sf"/>
</dbReference>
<dbReference type="RefSeq" id="WP_117724375.1">
    <property type="nucleotide sequence ID" value="NZ_QSUL01000007.1"/>
</dbReference>